<proteinExistence type="predicted"/>
<dbReference type="Gene3D" id="3.10.180.10">
    <property type="entry name" value="2,3-Dihydroxybiphenyl 1,2-Dioxygenase, domain 1"/>
    <property type="match status" value="1"/>
</dbReference>
<evidence type="ECO:0000313" key="2">
    <source>
        <dbReference type="EMBL" id="MFD2163508.1"/>
    </source>
</evidence>
<sequence length="128" mass="14427">MLHLQNTFSSFSVDQLEEAHRFYTEVLGFEVIYNTMGLLELQIANSNPILIYPKTNHSPATFTILNFPVDNIDRAVAELSARGVTFENYNDGSIQTDQNHILRGGELDIAWFKDPAGNILSILQNKNV</sequence>
<dbReference type="InterPro" id="IPR037523">
    <property type="entry name" value="VOC_core"/>
</dbReference>
<feature type="domain" description="VOC" evidence="1">
    <location>
        <begin position="1"/>
        <end position="125"/>
    </location>
</feature>
<evidence type="ECO:0000259" key="1">
    <source>
        <dbReference type="PROSITE" id="PS51819"/>
    </source>
</evidence>
<gene>
    <name evidence="2" type="ORF">ACFSJU_13955</name>
</gene>
<reference evidence="3" key="1">
    <citation type="journal article" date="2019" name="Int. J. Syst. Evol. Microbiol.">
        <title>The Global Catalogue of Microorganisms (GCM) 10K type strain sequencing project: providing services to taxonomists for standard genome sequencing and annotation.</title>
        <authorList>
            <consortium name="The Broad Institute Genomics Platform"/>
            <consortium name="The Broad Institute Genome Sequencing Center for Infectious Disease"/>
            <person name="Wu L."/>
            <person name="Ma J."/>
        </authorList>
    </citation>
    <scope>NUCLEOTIDE SEQUENCE [LARGE SCALE GENOMIC DNA]</scope>
    <source>
        <strain evidence="3">KCTC 42217</strain>
    </source>
</reference>
<dbReference type="InterPro" id="IPR004360">
    <property type="entry name" value="Glyas_Fos-R_dOase_dom"/>
</dbReference>
<dbReference type="Proteomes" id="UP001597387">
    <property type="component" value="Unassembled WGS sequence"/>
</dbReference>
<dbReference type="InterPro" id="IPR029068">
    <property type="entry name" value="Glyas_Bleomycin-R_OHBP_Dase"/>
</dbReference>
<accession>A0ABW4ZN62</accession>
<comment type="caution">
    <text evidence="2">The sequence shown here is derived from an EMBL/GenBank/DDBJ whole genome shotgun (WGS) entry which is preliminary data.</text>
</comment>
<dbReference type="EMBL" id="JBHUHZ010000002">
    <property type="protein sequence ID" value="MFD2163508.1"/>
    <property type="molecule type" value="Genomic_DNA"/>
</dbReference>
<keyword evidence="3" id="KW-1185">Reference proteome</keyword>
<dbReference type="RefSeq" id="WP_255900758.1">
    <property type="nucleotide sequence ID" value="NZ_JAFMZO010000002.1"/>
</dbReference>
<organism evidence="2 3">
    <name type="scientific">Paradesertivirga mongoliensis</name>
    <dbReference type="NCBI Taxonomy" id="2100740"/>
    <lineage>
        <taxon>Bacteria</taxon>
        <taxon>Pseudomonadati</taxon>
        <taxon>Bacteroidota</taxon>
        <taxon>Sphingobacteriia</taxon>
        <taxon>Sphingobacteriales</taxon>
        <taxon>Sphingobacteriaceae</taxon>
        <taxon>Paradesertivirga</taxon>
    </lineage>
</organism>
<dbReference type="PROSITE" id="PS51819">
    <property type="entry name" value="VOC"/>
    <property type="match status" value="1"/>
</dbReference>
<protein>
    <submittedName>
        <fullName evidence="2">VOC family protein</fullName>
    </submittedName>
</protein>
<evidence type="ECO:0000313" key="3">
    <source>
        <dbReference type="Proteomes" id="UP001597387"/>
    </source>
</evidence>
<dbReference type="Pfam" id="PF00903">
    <property type="entry name" value="Glyoxalase"/>
    <property type="match status" value="1"/>
</dbReference>
<dbReference type="SUPFAM" id="SSF54593">
    <property type="entry name" value="Glyoxalase/Bleomycin resistance protein/Dihydroxybiphenyl dioxygenase"/>
    <property type="match status" value="1"/>
</dbReference>
<name>A0ABW4ZN62_9SPHI</name>